<dbReference type="CDD" id="cd05233">
    <property type="entry name" value="SDR_c"/>
    <property type="match status" value="1"/>
</dbReference>
<sequence>MSNFWNQAFDLTGRCAVITGGAAGIGLACASLLVERGARVVLLDRDPAVVEVAASLGTGHLGLVADLRQLDSVQAAIDEAHAGLGRIDYLVNSAGVALLDKALDVSENAWDTTLDINLKASFFVAQACARHMIEQGGGRIVNLASQAAVIGLDRHVAYCASKAAVVGMTKVLAMEWAPHGINVNAVSPTIVETALGKKAWAGELGEKAKLQIPVGRFAQPEEIAGLVLYLVSDAAKMITGENVVIDGGYSIQ</sequence>
<dbReference type="NCBIfam" id="NF005309">
    <property type="entry name" value="PRK06841.1"/>
    <property type="match status" value="1"/>
</dbReference>
<accession>A0A127I071</accession>
<dbReference type="PRINTS" id="PR00080">
    <property type="entry name" value="SDRFAMILY"/>
</dbReference>
<evidence type="ECO:0000313" key="3">
    <source>
        <dbReference type="EMBL" id="AMN80169.1"/>
    </source>
</evidence>
<dbReference type="InterPro" id="IPR002347">
    <property type="entry name" value="SDR_fam"/>
</dbReference>
<dbReference type="GO" id="GO:0016616">
    <property type="term" value="F:oxidoreductase activity, acting on the CH-OH group of donors, NAD or NADP as acceptor"/>
    <property type="evidence" value="ECO:0007669"/>
    <property type="project" value="TreeGrafter"/>
</dbReference>
<reference evidence="3 4" key="1">
    <citation type="submission" date="2016-02" db="EMBL/GenBank/DDBJ databases">
        <title>Complete genome sequence of Pseudomonas azotoformans S4.</title>
        <authorList>
            <person name="Fang Y."/>
            <person name="Wu L."/>
            <person name="Feng G."/>
        </authorList>
    </citation>
    <scope>NUCLEOTIDE SEQUENCE [LARGE SCALE GENOMIC DNA]</scope>
    <source>
        <strain evidence="3 4">S4</strain>
    </source>
</reference>
<dbReference type="InterPro" id="IPR036291">
    <property type="entry name" value="NAD(P)-bd_dom_sf"/>
</dbReference>
<dbReference type="NCBIfam" id="NF005559">
    <property type="entry name" value="PRK07231.1"/>
    <property type="match status" value="1"/>
</dbReference>
<keyword evidence="2" id="KW-0560">Oxidoreductase</keyword>
<dbReference type="PROSITE" id="PS00061">
    <property type="entry name" value="ADH_SHORT"/>
    <property type="match status" value="1"/>
</dbReference>
<dbReference type="FunFam" id="3.40.50.720:FF:000084">
    <property type="entry name" value="Short-chain dehydrogenase reductase"/>
    <property type="match status" value="1"/>
</dbReference>
<dbReference type="Gene3D" id="3.40.50.720">
    <property type="entry name" value="NAD(P)-binding Rossmann-like Domain"/>
    <property type="match status" value="1"/>
</dbReference>
<proteinExistence type="inferred from homology"/>
<dbReference type="AlphaFoldDB" id="A0A127I071"/>
<evidence type="ECO:0000256" key="2">
    <source>
        <dbReference type="ARBA" id="ARBA00023002"/>
    </source>
</evidence>
<evidence type="ECO:0000313" key="4">
    <source>
        <dbReference type="Proteomes" id="UP000070516"/>
    </source>
</evidence>
<dbReference type="PANTHER" id="PTHR42760:SF115">
    <property type="entry name" value="3-OXOACYL-[ACYL-CARRIER-PROTEIN] REDUCTASE FABG"/>
    <property type="match status" value="1"/>
</dbReference>
<dbReference type="KEGG" id="pazo:AYR47_18460"/>
<name>A0A127I071_PSEAZ</name>
<dbReference type="EMBL" id="CP014546">
    <property type="protein sequence ID" value="AMN80169.1"/>
    <property type="molecule type" value="Genomic_DNA"/>
</dbReference>
<gene>
    <name evidence="3" type="ORF">AYR47_18460</name>
</gene>
<protein>
    <submittedName>
        <fullName evidence="3">Short-chain dehydrogenase</fullName>
    </submittedName>
</protein>
<dbReference type="SUPFAM" id="SSF51735">
    <property type="entry name" value="NAD(P)-binding Rossmann-fold domains"/>
    <property type="match status" value="1"/>
</dbReference>
<dbReference type="RefSeq" id="WP_061436228.1">
    <property type="nucleotide sequence ID" value="NZ_CP014546.1"/>
</dbReference>
<dbReference type="Proteomes" id="UP000070516">
    <property type="component" value="Chromosome"/>
</dbReference>
<dbReference type="Pfam" id="PF13561">
    <property type="entry name" value="adh_short_C2"/>
    <property type="match status" value="1"/>
</dbReference>
<organism evidence="3 4">
    <name type="scientific">Pseudomonas azotoformans</name>
    <dbReference type="NCBI Taxonomy" id="47878"/>
    <lineage>
        <taxon>Bacteria</taxon>
        <taxon>Pseudomonadati</taxon>
        <taxon>Pseudomonadota</taxon>
        <taxon>Gammaproteobacteria</taxon>
        <taxon>Pseudomonadales</taxon>
        <taxon>Pseudomonadaceae</taxon>
        <taxon>Pseudomonas</taxon>
    </lineage>
</organism>
<evidence type="ECO:0000256" key="1">
    <source>
        <dbReference type="ARBA" id="ARBA00006484"/>
    </source>
</evidence>
<dbReference type="PANTHER" id="PTHR42760">
    <property type="entry name" value="SHORT-CHAIN DEHYDROGENASES/REDUCTASES FAMILY MEMBER"/>
    <property type="match status" value="1"/>
</dbReference>
<dbReference type="PRINTS" id="PR00081">
    <property type="entry name" value="GDHRDH"/>
</dbReference>
<comment type="similarity">
    <text evidence="1">Belongs to the short-chain dehydrogenases/reductases (SDR) family.</text>
</comment>
<dbReference type="InterPro" id="IPR020904">
    <property type="entry name" value="Sc_DH/Rdtase_CS"/>
</dbReference>